<keyword evidence="6" id="KW-1015">Disulfide bond</keyword>
<comment type="domain">
    <text evidence="10">The clip domain consists of 35-55 residues which are 'knitted' together usually by 3 conserved disulfide bonds forming a clip-like compact structure.</text>
</comment>
<dbReference type="FunFam" id="3.30.1640.30:FF:000001">
    <property type="entry name" value="Serine protease 7"/>
    <property type="match status" value="1"/>
</dbReference>
<evidence type="ECO:0000256" key="10">
    <source>
        <dbReference type="RuleBase" id="RU366078"/>
    </source>
</evidence>
<feature type="domain" description="Peptidase S1" evidence="12">
    <location>
        <begin position="125"/>
        <end position="389"/>
    </location>
</feature>
<evidence type="ECO:0000259" key="12">
    <source>
        <dbReference type="PROSITE" id="PS50240"/>
    </source>
</evidence>
<dbReference type="PRINTS" id="PR00722">
    <property type="entry name" value="CHYMOTRYPSIN"/>
</dbReference>
<protein>
    <recommendedName>
        <fullName evidence="10">CLIP domain-containing serine protease</fullName>
        <ecNumber evidence="9">3.4.21.-</ecNumber>
    </recommendedName>
</protein>
<comment type="similarity">
    <text evidence="8 10">Belongs to the peptidase S1 family. CLIP subfamily.</text>
</comment>
<name>A0A5Q0MV93_9COLE</name>
<dbReference type="Pfam" id="PF12032">
    <property type="entry name" value="CLIP"/>
    <property type="match status" value="1"/>
</dbReference>
<dbReference type="EMBL" id="MK015721">
    <property type="protein sequence ID" value="QFZ95602.1"/>
    <property type="molecule type" value="mRNA"/>
</dbReference>
<feature type="domain" description="Clip" evidence="13">
    <location>
        <begin position="23"/>
        <end position="75"/>
    </location>
</feature>
<dbReference type="InterPro" id="IPR038565">
    <property type="entry name" value="CLIP_sf"/>
</dbReference>
<comment type="subcellular location">
    <subcellularLocation>
        <location evidence="10">Secreted</location>
    </subcellularLocation>
</comment>
<dbReference type="Gene3D" id="2.40.10.10">
    <property type="entry name" value="Trypsin-like serine proteases"/>
    <property type="match status" value="2"/>
</dbReference>
<feature type="region of interest" description="Disordered" evidence="11">
    <location>
        <begin position="78"/>
        <end position="109"/>
    </location>
</feature>
<evidence type="ECO:0000256" key="4">
    <source>
        <dbReference type="ARBA" id="ARBA00022825"/>
    </source>
</evidence>
<keyword evidence="5" id="KW-0865">Zymogen</keyword>
<keyword evidence="1 9" id="KW-0645">Protease</keyword>
<feature type="signal peptide" evidence="10">
    <location>
        <begin position="1"/>
        <end position="20"/>
    </location>
</feature>
<dbReference type="InterPro" id="IPR018114">
    <property type="entry name" value="TRYPSIN_HIS"/>
</dbReference>
<keyword evidence="7" id="KW-0325">Glycoprotein</keyword>
<dbReference type="PROSITE" id="PS50240">
    <property type="entry name" value="TRYPSIN_DOM"/>
    <property type="match status" value="1"/>
</dbReference>
<dbReference type="PROSITE" id="PS51888">
    <property type="entry name" value="CLIP"/>
    <property type="match status" value="1"/>
</dbReference>
<dbReference type="PROSITE" id="PS00134">
    <property type="entry name" value="TRYPSIN_HIS"/>
    <property type="match status" value="1"/>
</dbReference>
<evidence type="ECO:0000256" key="6">
    <source>
        <dbReference type="ARBA" id="ARBA00023157"/>
    </source>
</evidence>
<dbReference type="InterPro" id="IPR001254">
    <property type="entry name" value="Trypsin_dom"/>
</dbReference>
<dbReference type="Pfam" id="PF00089">
    <property type="entry name" value="Trypsin"/>
    <property type="match status" value="1"/>
</dbReference>
<dbReference type="InterPro" id="IPR022700">
    <property type="entry name" value="CLIP"/>
</dbReference>
<dbReference type="GO" id="GO:0035008">
    <property type="term" value="P:positive regulation of melanization defense response"/>
    <property type="evidence" value="ECO:0007669"/>
    <property type="project" value="UniProtKB-ARBA"/>
</dbReference>
<dbReference type="Gene3D" id="3.30.1640.30">
    <property type="match status" value="1"/>
</dbReference>
<keyword evidence="3 9" id="KW-0378">Hydrolase</keyword>
<evidence type="ECO:0000313" key="14">
    <source>
        <dbReference type="EMBL" id="QFZ95602.1"/>
    </source>
</evidence>
<evidence type="ECO:0000256" key="11">
    <source>
        <dbReference type="SAM" id="MobiDB-lite"/>
    </source>
</evidence>
<dbReference type="SMART" id="SM00020">
    <property type="entry name" value="Tryp_SPc"/>
    <property type="match status" value="1"/>
</dbReference>
<evidence type="ECO:0000256" key="5">
    <source>
        <dbReference type="ARBA" id="ARBA00023145"/>
    </source>
</evidence>
<dbReference type="GO" id="GO:0004252">
    <property type="term" value="F:serine-type endopeptidase activity"/>
    <property type="evidence" value="ECO:0007669"/>
    <property type="project" value="UniProtKB-UniRule"/>
</dbReference>
<accession>A0A5Q0MV93</accession>
<evidence type="ECO:0000256" key="3">
    <source>
        <dbReference type="ARBA" id="ARBA00022801"/>
    </source>
</evidence>
<evidence type="ECO:0000256" key="7">
    <source>
        <dbReference type="ARBA" id="ARBA00023180"/>
    </source>
</evidence>
<dbReference type="PANTHER" id="PTHR24256">
    <property type="entry name" value="TRYPTASE-RELATED"/>
    <property type="match status" value="1"/>
</dbReference>
<dbReference type="FunFam" id="2.40.10.10:FF:000084">
    <property type="entry name" value="Serine protease easter"/>
    <property type="match status" value="1"/>
</dbReference>
<dbReference type="GO" id="GO:0005576">
    <property type="term" value="C:extracellular region"/>
    <property type="evidence" value="ECO:0007669"/>
    <property type="project" value="UniProtKB-SubCell"/>
</dbReference>
<dbReference type="SUPFAM" id="SSF50494">
    <property type="entry name" value="Trypsin-like serine proteases"/>
    <property type="match status" value="1"/>
</dbReference>
<dbReference type="InterPro" id="IPR043504">
    <property type="entry name" value="Peptidase_S1_PA_chymotrypsin"/>
</dbReference>
<dbReference type="PROSITE" id="PS00135">
    <property type="entry name" value="TRYPSIN_SER"/>
    <property type="match status" value="1"/>
</dbReference>
<sequence length="390" mass="42961">MTHTAIVITIFGLFTTTINAQSQCTTPDRKLGNCVEINYCQAFAGILSQRLSSESADFLRRSGCGFAGNTPKVCCPYSDEGGSPSRPVTTERNEDSPGDRNPMRPVSSRYLPGKDVCGFNTENRIVGGVVTGIDEFPWMALVEYEKPSGSKTFSCGGVLISERYVLTAAHCVKGADLPKTWKLVSVRLGEYDTDNSTDCEYSGQGEPFCSDPPLDIPVEQAIAHEDYNPDDKNQYHDIALLRLSRAVRFTEFIKPICVPTTRNELQRNFIGDNLTVAGWGRTETRFESNVLLKVDVPVRTNDQCNEKYQTFRVQLRRGQLCAGGVTGKDSCRGDSGGPLMGKDNQKGDTPHWFVAGVVSFGPTPCGYENWPGVYTKVAEYVNWIVGKLRA</sequence>
<dbReference type="EC" id="3.4.21.-" evidence="9"/>
<dbReference type="InterPro" id="IPR009003">
    <property type="entry name" value="Peptidase_S1_PA"/>
</dbReference>
<feature type="chain" id="PRO_5024482944" description="CLIP domain-containing serine protease" evidence="10">
    <location>
        <begin position="21"/>
        <end position="390"/>
    </location>
</feature>
<evidence type="ECO:0000256" key="8">
    <source>
        <dbReference type="ARBA" id="ARBA00024195"/>
    </source>
</evidence>
<keyword evidence="4 9" id="KW-0720">Serine protease</keyword>
<dbReference type="SMART" id="SM00680">
    <property type="entry name" value="CLIP"/>
    <property type="match status" value="1"/>
</dbReference>
<evidence type="ECO:0000256" key="2">
    <source>
        <dbReference type="ARBA" id="ARBA00022729"/>
    </source>
</evidence>
<dbReference type="CDD" id="cd00190">
    <property type="entry name" value="Tryp_SPc"/>
    <property type="match status" value="1"/>
</dbReference>
<dbReference type="AlphaFoldDB" id="A0A5Q0MV93"/>
<dbReference type="InterPro" id="IPR033116">
    <property type="entry name" value="TRYPSIN_SER"/>
</dbReference>
<dbReference type="InterPro" id="IPR001314">
    <property type="entry name" value="Peptidase_S1A"/>
</dbReference>
<dbReference type="FunFam" id="2.40.10.10:FF:000028">
    <property type="entry name" value="Serine protease easter"/>
    <property type="match status" value="1"/>
</dbReference>
<keyword evidence="2 10" id="KW-0732">Signal</keyword>
<keyword evidence="10" id="KW-0964">Secreted</keyword>
<feature type="compositionally biased region" description="Basic and acidic residues" evidence="11">
    <location>
        <begin position="89"/>
        <end position="102"/>
    </location>
</feature>
<evidence type="ECO:0000256" key="1">
    <source>
        <dbReference type="ARBA" id="ARBA00022670"/>
    </source>
</evidence>
<organism evidence="14">
    <name type="scientific">Lasioderma serricorne</name>
    <name type="common">cigarette beetle</name>
    <dbReference type="NCBI Taxonomy" id="295660"/>
    <lineage>
        <taxon>Eukaryota</taxon>
        <taxon>Metazoa</taxon>
        <taxon>Ecdysozoa</taxon>
        <taxon>Arthropoda</taxon>
        <taxon>Hexapoda</taxon>
        <taxon>Insecta</taxon>
        <taxon>Pterygota</taxon>
        <taxon>Neoptera</taxon>
        <taxon>Endopterygota</taxon>
        <taxon>Coleoptera</taxon>
        <taxon>Polyphaga</taxon>
        <taxon>Bostrichiformia</taxon>
        <taxon>Ptinidae</taxon>
        <taxon>Xyletininae</taxon>
        <taxon>Lasioderma</taxon>
    </lineage>
</organism>
<dbReference type="InterPro" id="IPR051487">
    <property type="entry name" value="Ser/Thr_Proteases_Immune/Dev"/>
</dbReference>
<reference evidence="14" key="1">
    <citation type="submission" date="2018-10" db="EMBL/GenBank/DDBJ databases">
        <authorList>
            <person name="Chen C.-x."/>
            <person name="Zhao F."/>
            <person name="Xu K.-k."/>
            <person name="Yang H."/>
            <person name="Yang W.-j."/>
            <person name="Li C."/>
        </authorList>
    </citation>
    <scope>NUCLEOTIDE SEQUENCE</scope>
</reference>
<evidence type="ECO:0000256" key="9">
    <source>
        <dbReference type="RuleBase" id="RU363034"/>
    </source>
</evidence>
<evidence type="ECO:0000259" key="13">
    <source>
        <dbReference type="PROSITE" id="PS51888"/>
    </source>
</evidence>
<dbReference type="GO" id="GO:0006508">
    <property type="term" value="P:proteolysis"/>
    <property type="evidence" value="ECO:0007669"/>
    <property type="project" value="UniProtKB-KW"/>
</dbReference>
<proteinExistence type="evidence at transcript level"/>